<dbReference type="GO" id="GO:0005524">
    <property type="term" value="F:ATP binding"/>
    <property type="evidence" value="ECO:0007669"/>
    <property type="project" value="UniProtKB-KW"/>
</dbReference>
<dbReference type="NCBIfam" id="NF004978">
    <property type="entry name" value="PRK06354.1"/>
    <property type="match status" value="1"/>
</dbReference>
<dbReference type="EC" id="2.7.1.40" evidence="5 16"/>
<evidence type="ECO:0000256" key="11">
    <source>
        <dbReference type="ARBA" id="ARBA00022840"/>
    </source>
</evidence>
<evidence type="ECO:0000256" key="8">
    <source>
        <dbReference type="ARBA" id="ARBA00022723"/>
    </source>
</evidence>
<evidence type="ECO:0000259" key="18">
    <source>
        <dbReference type="Pfam" id="PF00224"/>
    </source>
</evidence>
<keyword evidence="21" id="KW-1185">Reference proteome</keyword>
<dbReference type="SUPFAM" id="SSF50800">
    <property type="entry name" value="PK beta-barrel domain-like"/>
    <property type="match status" value="1"/>
</dbReference>
<evidence type="ECO:0000256" key="1">
    <source>
        <dbReference type="ARBA" id="ARBA00001946"/>
    </source>
</evidence>
<dbReference type="Gene3D" id="3.40.1380.20">
    <property type="entry name" value="Pyruvate kinase, C-terminal domain"/>
    <property type="match status" value="1"/>
</dbReference>
<gene>
    <name evidence="20" type="ORF">EDC14_102260</name>
</gene>
<evidence type="ECO:0000256" key="16">
    <source>
        <dbReference type="NCBIfam" id="TIGR01064"/>
    </source>
</evidence>
<dbReference type="FunFam" id="3.20.20.60:FF:000025">
    <property type="entry name" value="Pyruvate kinase"/>
    <property type="match status" value="1"/>
</dbReference>
<dbReference type="GO" id="GO:0016301">
    <property type="term" value="F:kinase activity"/>
    <property type="evidence" value="ECO:0007669"/>
    <property type="project" value="UniProtKB-KW"/>
</dbReference>
<comment type="cofactor">
    <cofactor evidence="1">
        <name>Mg(2+)</name>
        <dbReference type="ChEBI" id="CHEBI:18420"/>
    </cofactor>
</comment>
<dbReference type="AlphaFoldDB" id="A0A4R1RB65"/>
<evidence type="ECO:0000256" key="2">
    <source>
        <dbReference type="ARBA" id="ARBA00001958"/>
    </source>
</evidence>
<evidence type="ECO:0000313" key="20">
    <source>
        <dbReference type="EMBL" id="TCL63005.1"/>
    </source>
</evidence>
<evidence type="ECO:0000256" key="12">
    <source>
        <dbReference type="ARBA" id="ARBA00022842"/>
    </source>
</evidence>
<evidence type="ECO:0000256" key="13">
    <source>
        <dbReference type="ARBA" id="ARBA00022958"/>
    </source>
</evidence>
<keyword evidence="15 20" id="KW-0670">Pyruvate</keyword>
<keyword evidence="12 17" id="KW-0460">Magnesium</keyword>
<evidence type="ECO:0000313" key="21">
    <source>
        <dbReference type="Proteomes" id="UP000295008"/>
    </source>
</evidence>
<dbReference type="FunFam" id="2.40.33.10:FF:000001">
    <property type="entry name" value="Pyruvate kinase"/>
    <property type="match status" value="1"/>
</dbReference>
<reference evidence="20 21" key="1">
    <citation type="submission" date="2019-03" db="EMBL/GenBank/DDBJ databases">
        <title>Genomic Encyclopedia of Type Strains, Phase IV (KMG-IV): sequencing the most valuable type-strain genomes for metagenomic binning, comparative biology and taxonomic classification.</title>
        <authorList>
            <person name="Goeker M."/>
        </authorList>
    </citation>
    <scope>NUCLEOTIDE SEQUENCE [LARGE SCALE GENOMIC DNA]</scope>
    <source>
        <strain evidence="20 21">LX-B</strain>
    </source>
</reference>
<dbReference type="GO" id="GO:0004743">
    <property type="term" value="F:pyruvate kinase activity"/>
    <property type="evidence" value="ECO:0007669"/>
    <property type="project" value="UniProtKB-UniRule"/>
</dbReference>
<dbReference type="NCBIfam" id="TIGR01064">
    <property type="entry name" value="pyruv_kin"/>
    <property type="match status" value="1"/>
</dbReference>
<dbReference type="InterPro" id="IPR011037">
    <property type="entry name" value="Pyrv_Knase-like_insert_dom_sf"/>
</dbReference>
<comment type="caution">
    <text evidence="20">The sequence shown here is derived from an EMBL/GenBank/DDBJ whole genome shotgun (WGS) entry which is preliminary data.</text>
</comment>
<keyword evidence="14 17" id="KW-0324">Glycolysis</keyword>
<keyword evidence="8" id="KW-0479">Metal-binding</keyword>
<dbReference type="Proteomes" id="UP000295008">
    <property type="component" value="Unassembled WGS sequence"/>
</dbReference>
<dbReference type="UniPathway" id="UPA00109">
    <property type="reaction ID" value="UER00188"/>
</dbReference>
<evidence type="ECO:0000256" key="10">
    <source>
        <dbReference type="ARBA" id="ARBA00022777"/>
    </source>
</evidence>
<dbReference type="PANTHER" id="PTHR11817">
    <property type="entry name" value="PYRUVATE KINASE"/>
    <property type="match status" value="1"/>
</dbReference>
<evidence type="ECO:0000256" key="15">
    <source>
        <dbReference type="ARBA" id="ARBA00023317"/>
    </source>
</evidence>
<dbReference type="SUPFAM" id="SSF51621">
    <property type="entry name" value="Phosphoenolpyruvate/pyruvate domain"/>
    <property type="match status" value="1"/>
</dbReference>
<sequence>MIGRYLGGILLKKTKIICTLGPASTNPVVLEKLIKAGMNIARLNFSHGSYDEHAERIKLVREIAAKLGTPIGILADIQGPKIRTGKINPGPIQLVEGTQVHLTVDPKKDGNPEYIYVDYPTLIKDVKIGGTIFLADGMIQLSVIGAEGHELKCEVLNGGELSSKKGVTLPGVSVNLPALMEKDRSDIEFVIQQKVDFIAVSFARKAEHLAEIRALVNELGGDQLIIAKIENEEGFRNSEEILQACDGIMVARGDLGTEVPPEEVPLIQKFLIEICNAAGKPVITATEMLESMIRNPRPTRAEVTDIAHAILDGTDAIMLSAETAVGKYPVTAVEIMSRVAKSIENSLKFEDILAKKKVSSFPTVSDAISHATCQTALDLKAAAIISSTQSGSTARTVSKYRPQAPIVAVTPSLRIAQQLALSWGVFPVIVPPANDIDEMLDVSIEAAKKTGFIRSKDLVVITAGVRTGIPGSTNLLQVLYVE</sequence>
<evidence type="ECO:0000256" key="6">
    <source>
        <dbReference type="ARBA" id="ARBA00018587"/>
    </source>
</evidence>
<comment type="pathway">
    <text evidence="3 17">Carbohydrate degradation; glycolysis; pyruvate from D-glyceraldehyde 3-phosphate: step 5/5.</text>
</comment>
<keyword evidence="11" id="KW-0067">ATP-binding</keyword>
<evidence type="ECO:0000256" key="9">
    <source>
        <dbReference type="ARBA" id="ARBA00022741"/>
    </source>
</evidence>
<dbReference type="GO" id="GO:0030955">
    <property type="term" value="F:potassium ion binding"/>
    <property type="evidence" value="ECO:0007669"/>
    <property type="project" value="UniProtKB-UniRule"/>
</dbReference>
<evidence type="ECO:0000259" key="19">
    <source>
        <dbReference type="Pfam" id="PF02887"/>
    </source>
</evidence>
<keyword evidence="10 17" id="KW-0418">Kinase</keyword>
<dbReference type="Gene3D" id="3.20.20.60">
    <property type="entry name" value="Phosphoenolpyruvate-binding domains"/>
    <property type="match status" value="1"/>
</dbReference>
<dbReference type="InterPro" id="IPR015806">
    <property type="entry name" value="Pyrv_Knase_insert_dom_sf"/>
</dbReference>
<protein>
    <recommendedName>
        <fullName evidence="6 16">Pyruvate kinase</fullName>
        <ecNumber evidence="5 16">2.7.1.40</ecNumber>
    </recommendedName>
</protein>
<dbReference type="InterPro" id="IPR015793">
    <property type="entry name" value="Pyrv_Knase_brl"/>
</dbReference>
<keyword evidence="7 17" id="KW-0808">Transferase</keyword>
<dbReference type="SUPFAM" id="SSF52935">
    <property type="entry name" value="PK C-terminal domain-like"/>
    <property type="match status" value="1"/>
</dbReference>
<dbReference type="NCBIfam" id="NF004491">
    <property type="entry name" value="PRK05826.1"/>
    <property type="match status" value="1"/>
</dbReference>
<name>A0A4R1RB65_HYDET</name>
<comment type="cofactor">
    <cofactor evidence="2">
        <name>K(+)</name>
        <dbReference type="ChEBI" id="CHEBI:29103"/>
    </cofactor>
</comment>
<evidence type="ECO:0000256" key="17">
    <source>
        <dbReference type="RuleBase" id="RU000504"/>
    </source>
</evidence>
<dbReference type="InterPro" id="IPR015795">
    <property type="entry name" value="Pyrv_Knase_C"/>
</dbReference>
<keyword evidence="13" id="KW-0630">Potassium</keyword>
<dbReference type="InterPro" id="IPR040442">
    <property type="entry name" value="Pyrv_kinase-like_dom_sf"/>
</dbReference>
<dbReference type="Gene3D" id="2.40.33.10">
    <property type="entry name" value="PK beta-barrel domain-like"/>
    <property type="match status" value="1"/>
</dbReference>
<dbReference type="EMBL" id="SLUN01000022">
    <property type="protein sequence ID" value="TCL63005.1"/>
    <property type="molecule type" value="Genomic_DNA"/>
</dbReference>
<dbReference type="Pfam" id="PF02887">
    <property type="entry name" value="PK_C"/>
    <property type="match status" value="1"/>
</dbReference>
<accession>A0A4R1RB65</accession>
<comment type="similarity">
    <text evidence="4 17">Belongs to the pyruvate kinase family.</text>
</comment>
<feature type="domain" description="Pyruvate kinase C-terminal" evidence="19">
    <location>
        <begin position="366"/>
        <end position="479"/>
    </location>
</feature>
<evidence type="ECO:0000256" key="3">
    <source>
        <dbReference type="ARBA" id="ARBA00004997"/>
    </source>
</evidence>
<organism evidence="20 21">
    <name type="scientific">Hydrogenispora ethanolica</name>
    <dbReference type="NCBI Taxonomy" id="1082276"/>
    <lineage>
        <taxon>Bacteria</taxon>
        <taxon>Bacillati</taxon>
        <taxon>Bacillota</taxon>
        <taxon>Hydrogenispora</taxon>
    </lineage>
</organism>
<evidence type="ECO:0000256" key="5">
    <source>
        <dbReference type="ARBA" id="ARBA00012142"/>
    </source>
</evidence>
<keyword evidence="9" id="KW-0547">Nucleotide-binding</keyword>
<evidence type="ECO:0000256" key="7">
    <source>
        <dbReference type="ARBA" id="ARBA00022679"/>
    </source>
</evidence>
<evidence type="ECO:0000256" key="14">
    <source>
        <dbReference type="ARBA" id="ARBA00023152"/>
    </source>
</evidence>
<proteinExistence type="inferred from homology"/>
<dbReference type="InterPro" id="IPR001697">
    <property type="entry name" value="Pyr_Knase"/>
</dbReference>
<feature type="domain" description="Pyruvate kinase barrel" evidence="18">
    <location>
        <begin position="12"/>
        <end position="333"/>
    </location>
</feature>
<dbReference type="InterPro" id="IPR015813">
    <property type="entry name" value="Pyrv/PenolPyrv_kinase-like_dom"/>
</dbReference>
<comment type="catalytic activity">
    <reaction evidence="17">
        <text>pyruvate + ATP = phosphoenolpyruvate + ADP + H(+)</text>
        <dbReference type="Rhea" id="RHEA:18157"/>
        <dbReference type="ChEBI" id="CHEBI:15361"/>
        <dbReference type="ChEBI" id="CHEBI:15378"/>
        <dbReference type="ChEBI" id="CHEBI:30616"/>
        <dbReference type="ChEBI" id="CHEBI:58702"/>
        <dbReference type="ChEBI" id="CHEBI:456216"/>
        <dbReference type="EC" id="2.7.1.40"/>
    </reaction>
</comment>
<dbReference type="GO" id="GO:0000287">
    <property type="term" value="F:magnesium ion binding"/>
    <property type="evidence" value="ECO:0007669"/>
    <property type="project" value="UniProtKB-UniRule"/>
</dbReference>
<dbReference type="PRINTS" id="PR01050">
    <property type="entry name" value="PYRUVTKNASE"/>
</dbReference>
<evidence type="ECO:0000256" key="4">
    <source>
        <dbReference type="ARBA" id="ARBA00008663"/>
    </source>
</evidence>
<dbReference type="Pfam" id="PF00224">
    <property type="entry name" value="PK"/>
    <property type="match status" value="1"/>
</dbReference>
<dbReference type="InterPro" id="IPR036918">
    <property type="entry name" value="Pyrv_Knase_C_sf"/>
</dbReference>